<proteinExistence type="predicted"/>
<gene>
    <name evidence="1" type="ORF">MHEC_26760</name>
</gene>
<dbReference type="RefSeq" id="WP_048893716.1">
    <property type="nucleotide sequence ID" value="NZ_AP024237.1"/>
</dbReference>
<evidence type="ECO:0000313" key="2">
    <source>
        <dbReference type="Proteomes" id="UP000595446"/>
    </source>
</evidence>
<dbReference type="InterPro" id="IPR050237">
    <property type="entry name" value="ATP-dep_AMP-bd_enzyme"/>
</dbReference>
<dbReference type="Proteomes" id="UP000595446">
    <property type="component" value="Chromosome"/>
</dbReference>
<accession>A0A2I3EHJ9</accession>
<dbReference type="EMBL" id="AP024237">
    <property type="protein sequence ID" value="BCO36243.1"/>
    <property type="molecule type" value="Genomic_DNA"/>
</dbReference>
<dbReference type="SUPFAM" id="SSF56801">
    <property type="entry name" value="Acetyl-CoA synthetase-like"/>
    <property type="match status" value="1"/>
</dbReference>
<keyword evidence="2" id="KW-1185">Reference proteome</keyword>
<sequence>MVTGAADRVLGDWLREEAAADPDRPFVQCGGGWVTLAELDQRSDVVAAGLQGLGVEVGDRVAIILPNSIDYIVLVYAIAKAGAVQVPVNTYLRGEFLLHPLLESGATLAVCDLEPLHQVVPLVPKLPALTNLVLVDGASPDPTTTLPQLRFASLEESGRTLIPPALTPDDLCAIMYTSGISSFQSLKRVSPESPAPRIMEKSLQSRPVRAAVTF</sequence>
<dbReference type="InterPro" id="IPR042099">
    <property type="entry name" value="ANL_N_sf"/>
</dbReference>
<organism evidence="1 2">
    <name type="scientific">Mycobacterium heckeshornense</name>
    <dbReference type="NCBI Taxonomy" id="110505"/>
    <lineage>
        <taxon>Bacteria</taxon>
        <taxon>Bacillati</taxon>
        <taxon>Actinomycetota</taxon>
        <taxon>Actinomycetes</taxon>
        <taxon>Mycobacteriales</taxon>
        <taxon>Mycobacteriaceae</taxon>
        <taxon>Mycobacterium</taxon>
    </lineage>
</organism>
<evidence type="ECO:0000313" key="1">
    <source>
        <dbReference type="EMBL" id="BCO36243.1"/>
    </source>
</evidence>
<dbReference type="Pfam" id="PF00501">
    <property type="entry name" value="AMP-binding"/>
    <property type="match status" value="1"/>
</dbReference>
<dbReference type="AlphaFoldDB" id="A0A2I3EHJ9"/>
<name>A0A2I3EHJ9_9MYCO</name>
<dbReference type="OrthoDB" id="2579187at2"/>
<dbReference type="PANTHER" id="PTHR43767">
    <property type="entry name" value="LONG-CHAIN-FATTY-ACID--COA LIGASE"/>
    <property type="match status" value="1"/>
</dbReference>
<protein>
    <submittedName>
        <fullName evidence="1">Uncharacterized protein</fullName>
    </submittedName>
</protein>
<dbReference type="InterPro" id="IPR000873">
    <property type="entry name" value="AMP-dep_synth/lig_dom"/>
</dbReference>
<dbReference type="Gene3D" id="3.40.50.12780">
    <property type="entry name" value="N-terminal domain of ligase-like"/>
    <property type="match status" value="1"/>
</dbReference>
<dbReference type="STRING" id="110505.ACT16_22735"/>
<dbReference type="PANTHER" id="PTHR43767:SF1">
    <property type="entry name" value="NONRIBOSOMAL PEPTIDE SYNTHASE PES1 (EUROFUNG)-RELATED"/>
    <property type="match status" value="1"/>
</dbReference>
<reference evidence="1 2" key="1">
    <citation type="submission" date="2020-12" db="EMBL/GenBank/DDBJ databases">
        <title>Complete genome sequence of Mycobacterium heckeshornense JCM 15655T, closely related to a pathogenic non-tuberculous mycobacterial species Mycobacterium xenopi.</title>
        <authorList>
            <person name="Yoshida M."/>
            <person name="Fukano H."/>
            <person name="Asakura T."/>
            <person name="Suzuki M."/>
            <person name="Hoshino Y."/>
        </authorList>
    </citation>
    <scope>NUCLEOTIDE SEQUENCE [LARGE SCALE GENOMIC DNA]</scope>
    <source>
        <strain evidence="1 2">JCM 15655</strain>
    </source>
</reference>